<evidence type="ECO:0000256" key="2">
    <source>
        <dbReference type="ARBA" id="ARBA00022741"/>
    </source>
</evidence>
<dbReference type="Pfam" id="PF00004">
    <property type="entry name" value="AAA"/>
    <property type="match status" value="1"/>
</dbReference>
<dbReference type="PANTHER" id="PTHR43718:SF2">
    <property type="entry name" value="LON PROTEASE HOMOLOG, MITOCHONDRIAL"/>
    <property type="match status" value="1"/>
</dbReference>
<gene>
    <name evidence="9" type="primary">PIM1_6</name>
    <name evidence="9" type="ORF">FOZ62_029199</name>
</gene>
<dbReference type="FunFam" id="3.40.50.300:FF:000021">
    <property type="entry name" value="Lon protease homolog"/>
    <property type="match status" value="1"/>
</dbReference>
<organism evidence="9 10">
    <name type="scientific">Perkinsus olseni</name>
    <name type="common">Perkinsus atlanticus</name>
    <dbReference type="NCBI Taxonomy" id="32597"/>
    <lineage>
        <taxon>Eukaryota</taxon>
        <taxon>Sar</taxon>
        <taxon>Alveolata</taxon>
        <taxon>Perkinsozoa</taxon>
        <taxon>Perkinsea</taxon>
        <taxon>Perkinsida</taxon>
        <taxon>Perkinsidae</taxon>
        <taxon>Perkinsus</taxon>
    </lineage>
</organism>
<dbReference type="AlphaFoldDB" id="A0A7J6SS70"/>
<accession>A0A7J6SS70</accession>
<feature type="domain" description="AAA+ ATPase" evidence="8">
    <location>
        <begin position="123"/>
        <end position="247"/>
    </location>
</feature>
<evidence type="ECO:0000256" key="3">
    <source>
        <dbReference type="ARBA" id="ARBA00022801"/>
    </source>
</evidence>
<sequence>EFLLKQQLKVIKKELGLEKDDKEAVLERFRESLKGKTVPKDAQATIDAEMNKLSFLEQNSSEFNITRNYLEWLTSIPWGIYSEDNFNIARASEILNEDHYGLKDVKERILEFIAVGKLRGSLQGKILCLVGPPGVGKTSVGKSIARSINREFYRFSVGGLSDVAEIKGHRRTYVGAMPGKLIQCLKKAKTQNPLVLIDEIDKLGRASHQGDPASALLEVLDQNDSFTDHYMDIPVDLSKVLFVCTANQLDTVPG</sequence>
<protein>
    <recommendedName>
        <fullName evidence="7">endopeptidase La</fullName>
        <ecNumber evidence="7">3.4.21.53</ecNumber>
    </recommendedName>
</protein>
<dbReference type="GO" id="GO:0016887">
    <property type="term" value="F:ATP hydrolysis activity"/>
    <property type="evidence" value="ECO:0007669"/>
    <property type="project" value="InterPro"/>
</dbReference>
<keyword evidence="1 9" id="KW-0645">Protease</keyword>
<dbReference type="GO" id="GO:0006515">
    <property type="term" value="P:protein quality control for misfolded or incompletely synthesized proteins"/>
    <property type="evidence" value="ECO:0007669"/>
    <property type="project" value="TreeGrafter"/>
</dbReference>
<proteinExistence type="predicted"/>
<dbReference type="Gene3D" id="1.20.5.5270">
    <property type="match status" value="1"/>
</dbReference>
<evidence type="ECO:0000313" key="9">
    <source>
        <dbReference type="EMBL" id="KAF4734990.1"/>
    </source>
</evidence>
<dbReference type="GO" id="GO:0051131">
    <property type="term" value="P:chaperone-mediated protein complex assembly"/>
    <property type="evidence" value="ECO:0007669"/>
    <property type="project" value="TreeGrafter"/>
</dbReference>
<dbReference type="GO" id="GO:0007005">
    <property type="term" value="P:mitochondrion organization"/>
    <property type="evidence" value="ECO:0007669"/>
    <property type="project" value="TreeGrafter"/>
</dbReference>
<evidence type="ECO:0000313" key="10">
    <source>
        <dbReference type="Proteomes" id="UP000574390"/>
    </source>
</evidence>
<keyword evidence="4" id="KW-0720">Serine protease</keyword>
<dbReference type="GO" id="GO:0004176">
    <property type="term" value="F:ATP-dependent peptidase activity"/>
    <property type="evidence" value="ECO:0007669"/>
    <property type="project" value="InterPro"/>
</dbReference>
<evidence type="ECO:0000256" key="7">
    <source>
        <dbReference type="ARBA" id="ARBA00066743"/>
    </source>
</evidence>
<dbReference type="Gene3D" id="3.40.50.300">
    <property type="entry name" value="P-loop containing nucleotide triphosphate hydrolases"/>
    <property type="match status" value="1"/>
</dbReference>
<dbReference type="InterPro" id="IPR003593">
    <property type="entry name" value="AAA+_ATPase"/>
</dbReference>
<dbReference type="GO" id="GO:0004252">
    <property type="term" value="F:serine-type endopeptidase activity"/>
    <property type="evidence" value="ECO:0007669"/>
    <property type="project" value="UniProtKB-EC"/>
</dbReference>
<comment type="catalytic activity">
    <reaction evidence="6">
        <text>Hydrolysis of proteins in presence of ATP.</text>
        <dbReference type="EC" id="3.4.21.53"/>
    </reaction>
</comment>
<keyword evidence="2" id="KW-0547">Nucleotide-binding</keyword>
<dbReference type="PANTHER" id="PTHR43718">
    <property type="entry name" value="LON PROTEASE"/>
    <property type="match status" value="1"/>
</dbReference>
<dbReference type="FunFam" id="1.20.5.5270:FF:000001">
    <property type="entry name" value="Lon protease homolog, mitochondrial"/>
    <property type="match status" value="1"/>
</dbReference>
<dbReference type="GO" id="GO:0005759">
    <property type="term" value="C:mitochondrial matrix"/>
    <property type="evidence" value="ECO:0007669"/>
    <property type="project" value="TreeGrafter"/>
</dbReference>
<dbReference type="CDD" id="cd19500">
    <property type="entry name" value="RecA-like_Lon"/>
    <property type="match status" value="1"/>
</dbReference>
<dbReference type="Proteomes" id="UP000574390">
    <property type="component" value="Unassembled WGS sequence"/>
</dbReference>
<feature type="non-terminal residue" evidence="9">
    <location>
        <position position="1"/>
    </location>
</feature>
<reference evidence="9 10" key="1">
    <citation type="submission" date="2020-04" db="EMBL/GenBank/DDBJ databases">
        <title>Perkinsus olseni comparative genomics.</title>
        <authorList>
            <person name="Bogema D.R."/>
        </authorList>
    </citation>
    <scope>NUCLEOTIDE SEQUENCE [LARGE SCALE GENOMIC DNA]</scope>
    <source>
        <strain evidence="9">ATCC PRA-205</strain>
    </source>
</reference>
<dbReference type="InterPro" id="IPR003959">
    <property type="entry name" value="ATPase_AAA_core"/>
</dbReference>
<dbReference type="InterPro" id="IPR027417">
    <property type="entry name" value="P-loop_NTPase"/>
</dbReference>
<dbReference type="EMBL" id="JABANM010013042">
    <property type="protein sequence ID" value="KAF4734990.1"/>
    <property type="molecule type" value="Genomic_DNA"/>
</dbReference>
<comment type="caution">
    <text evidence="9">The sequence shown here is derived from an EMBL/GenBank/DDBJ whole genome shotgun (WGS) entry which is preliminary data.</text>
</comment>
<evidence type="ECO:0000256" key="4">
    <source>
        <dbReference type="ARBA" id="ARBA00022825"/>
    </source>
</evidence>
<evidence type="ECO:0000259" key="8">
    <source>
        <dbReference type="SMART" id="SM00382"/>
    </source>
</evidence>
<dbReference type="SMART" id="SM00382">
    <property type="entry name" value="AAA"/>
    <property type="match status" value="1"/>
</dbReference>
<evidence type="ECO:0000256" key="5">
    <source>
        <dbReference type="ARBA" id="ARBA00022840"/>
    </source>
</evidence>
<evidence type="ECO:0000256" key="1">
    <source>
        <dbReference type="ARBA" id="ARBA00022670"/>
    </source>
</evidence>
<dbReference type="SUPFAM" id="SSF52540">
    <property type="entry name" value="P-loop containing nucleoside triphosphate hydrolases"/>
    <property type="match status" value="1"/>
</dbReference>
<keyword evidence="3" id="KW-0378">Hydrolase</keyword>
<evidence type="ECO:0000256" key="6">
    <source>
        <dbReference type="ARBA" id="ARBA00050665"/>
    </source>
</evidence>
<dbReference type="EC" id="3.4.21.53" evidence="7"/>
<name>A0A7J6SS70_PEROL</name>
<dbReference type="GO" id="GO:0005524">
    <property type="term" value="F:ATP binding"/>
    <property type="evidence" value="ECO:0007669"/>
    <property type="project" value="UniProtKB-KW"/>
</dbReference>
<dbReference type="GO" id="GO:0003697">
    <property type="term" value="F:single-stranded DNA binding"/>
    <property type="evidence" value="ECO:0007669"/>
    <property type="project" value="TreeGrafter"/>
</dbReference>
<feature type="non-terminal residue" evidence="9">
    <location>
        <position position="254"/>
    </location>
</feature>
<keyword evidence="5" id="KW-0067">ATP-binding</keyword>
<dbReference type="InterPro" id="IPR027065">
    <property type="entry name" value="Lon_Prtase"/>
</dbReference>